<keyword evidence="3" id="KW-1003">Cell membrane</keyword>
<proteinExistence type="inferred from homology"/>
<feature type="transmembrane region" description="Helical" evidence="7">
    <location>
        <begin position="107"/>
        <end position="126"/>
    </location>
</feature>
<feature type="domain" description="Glycine transporter" evidence="8">
    <location>
        <begin position="107"/>
        <end position="180"/>
    </location>
</feature>
<accession>A0A4R7F0X3</accession>
<feature type="transmembrane region" description="Helical" evidence="7">
    <location>
        <begin position="132"/>
        <end position="153"/>
    </location>
</feature>
<keyword evidence="6 7" id="KW-0472">Membrane</keyword>
<feature type="transmembrane region" description="Helical" evidence="7">
    <location>
        <begin position="12"/>
        <end position="33"/>
    </location>
</feature>
<organism evidence="9 10">
    <name type="scientific">Myroides indicus</name>
    <dbReference type="NCBI Taxonomy" id="1323422"/>
    <lineage>
        <taxon>Bacteria</taxon>
        <taxon>Pseudomonadati</taxon>
        <taxon>Bacteroidota</taxon>
        <taxon>Flavobacteriia</taxon>
        <taxon>Flavobacteriales</taxon>
        <taxon>Flavobacteriaceae</taxon>
        <taxon>Myroides</taxon>
    </lineage>
</organism>
<name>A0A4R7F0X3_9FLAO</name>
<evidence type="ECO:0000256" key="5">
    <source>
        <dbReference type="ARBA" id="ARBA00022989"/>
    </source>
</evidence>
<feature type="transmembrane region" description="Helical" evidence="7">
    <location>
        <begin position="45"/>
        <end position="62"/>
    </location>
</feature>
<comment type="caution">
    <text evidence="9">The sequence shown here is derived from an EMBL/GenBank/DDBJ whole genome shotgun (WGS) entry which is preliminary data.</text>
</comment>
<keyword evidence="5 7" id="KW-1133">Transmembrane helix</keyword>
<evidence type="ECO:0000256" key="3">
    <source>
        <dbReference type="ARBA" id="ARBA00022475"/>
    </source>
</evidence>
<protein>
    <submittedName>
        <fullName evidence="9">Putative membrane protein YeiH</fullName>
    </submittedName>
</protein>
<evidence type="ECO:0000256" key="6">
    <source>
        <dbReference type="ARBA" id="ARBA00023136"/>
    </source>
</evidence>
<evidence type="ECO:0000256" key="7">
    <source>
        <dbReference type="SAM" id="Phobius"/>
    </source>
</evidence>
<evidence type="ECO:0000313" key="9">
    <source>
        <dbReference type="EMBL" id="TDS57880.1"/>
    </source>
</evidence>
<gene>
    <name evidence="9" type="ORF">C8P70_11412</name>
</gene>
<evidence type="ECO:0000256" key="2">
    <source>
        <dbReference type="ARBA" id="ARBA00008193"/>
    </source>
</evidence>
<feature type="domain" description="Glycine transporter" evidence="8">
    <location>
        <begin position="23"/>
        <end position="96"/>
    </location>
</feature>
<keyword evidence="4 7" id="KW-0812">Transmembrane</keyword>
<sequence length="219" mass="24559">MFLNIKMINVFIAFWKSITFVDIIEFLGTFAFAVSGIRMASAKSLDWFGAVVVGFVTATGGGTLRDLLLGLTPFWMLSSVYIWCTIFALFFVILFRKILVRLNNTFLWFDSIGLGLFVVVGTEKALHLDYPFWVVVFMATITGVVGGIIRDTLINEIPAIFKQELYALACIFGVIIYYFLLQLNVGIVLVQIVTAVSVFVIRLIATHYKLGLPTLKNED</sequence>
<dbReference type="EMBL" id="SOAG01000014">
    <property type="protein sequence ID" value="TDS57880.1"/>
    <property type="molecule type" value="Genomic_DNA"/>
</dbReference>
<comment type="similarity">
    <text evidence="2">Belongs to the UPF0126 family.</text>
</comment>
<keyword evidence="10" id="KW-1185">Reference proteome</keyword>
<dbReference type="Proteomes" id="UP000295215">
    <property type="component" value="Unassembled WGS sequence"/>
</dbReference>
<feature type="transmembrane region" description="Helical" evidence="7">
    <location>
        <begin position="187"/>
        <end position="205"/>
    </location>
</feature>
<evidence type="ECO:0000256" key="1">
    <source>
        <dbReference type="ARBA" id="ARBA00004651"/>
    </source>
</evidence>
<evidence type="ECO:0000313" key="10">
    <source>
        <dbReference type="Proteomes" id="UP000295215"/>
    </source>
</evidence>
<evidence type="ECO:0000256" key="4">
    <source>
        <dbReference type="ARBA" id="ARBA00022692"/>
    </source>
</evidence>
<dbReference type="PANTHER" id="PTHR30506:SF3">
    <property type="entry name" value="UPF0126 INNER MEMBRANE PROTEIN YADS-RELATED"/>
    <property type="match status" value="1"/>
</dbReference>
<feature type="transmembrane region" description="Helical" evidence="7">
    <location>
        <begin position="74"/>
        <end position="95"/>
    </location>
</feature>
<dbReference type="GO" id="GO:0005886">
    <property type="term" value="C:plasma membrane"/>
    <property type="evidence" value="ECO:0007669"/>
    <property type="project" value="UniProtKB-SubCell"/>
</dbReference>
<dbReference type="InterPro" id="IPR005115">
    <property type="entry name" value="Gly_transporter"/>
</dbReference>
<dbReference type="Pfam" id="PF03458">
    <property type="entry name" value="Gly_transporter"/>
    <property type="match status" value="2"/>
</dbReference>
<evidence type="ECO:0000259" key="8">
    <source>
        <dbReference type="Pfam" id="PF03458"/>
    </source>
</evidence>
<dbReference type="PANTHER" id="PTHR30506">
    <property type="entry name" value="INNER MEMBRANE PROTEIN"/>
    <property type="match status" value="1"/>
</dbReference>
<feature type="transmembrane region" description="Helical" evidence="7">
    <location>
        <begin position="165"/>
        <end position="181"/>
    </location>
</feature>
<reference evidence="9 10" key="1">
    <citation type="submission" date="2019-03" db="EMBL/GenBank/DDBJ databases">
        <title>Genomic Encyclopedia of Archaeal and Bacterial Type Strains, Phase II (KMG-II): from individual species to whole genera.</title>
        <authorList>
            <person name="Goeker M."/>
        </authorList>
    </citation>
    <scope>NUCLEOTIDE SEQUENCE [LARGE SCALE GENOMIC DNA]</scope>
    <source>
        <strain evidence="9 10">DSM 28213</strain>
    </source>
</reference>
<dbReference type="AlphaFoldDB" id="A0A4R7F0X3"/>
<comment type="subcellular location">
    <subcellularLocation>
        <location evidence="1">Cell membrane</location>
        <topology evidence="1">Multi-pass membrane protein</topology>
    </subcellularLocation>
</comment>